<protein>
    <submittedName>
        <fullName evidence="1">Uncharacterized protein</fullName>
    </submittedName>
</protein>
<dbReference type="EMBL" id="JACGLT010000001">
    <property type="protein sequence ID" value="MBA6151439.1"/>
    <property type="molecule type" value="Genomic_DNA"/>
</dbReference>
<dbReference type="Proteomes" id="UP000541857">
    <property type="component" value="Unassembled WGS sequence"/>
</dbReference>
<dbReference type="AlphaFoldDB" id="A0A7W2R262"/>
<sequence>MMWFEKLVGFKESNPEQVRKNIEIVGNQLISKVNNHAFVFGSLETPSLEELRNESDLINKYNSEIKISEIVGNIQNIHQEASNKNALIQVASQFNLLEMVSPDSTPEEGVGIYEYDGTQGPACAIACGAGTIFRNYFVNVDGQIGQTSTKQIDCLHDIGIELENEKHKHWEMKNGYALATRKGLTSITQQIKSKSGNDFESLKGKLRIGVQWDSEVTLNKNKNPITQVYCSALPVSYSEIEIELWSEFAKMILEATYEATFHIALKNYNRTGNNKVFLTLIGGGAFGNRYEWIFDAIRKSIDKFSKTPLDVKIVSYSASNPAINAFIDSLKHEI</sequence>
<dbReference type="PANTHER" id="PTHR35609">
    <property type="entry name" value="MACRO DOMAIN-CONTAINING PROTEIN"/>
    <property type="match status" value="1"/>
</dbReference>
<accession>A0A7W2R262</accession>
<dbReference type="PANTHER" id="PTHR35609:SF1">
    <property type="entry name" value="MACRO DOMAIN-CONTAINING PROTEIN"/>
    <property type="match status" value="1"/>
</dbReference>
<proteinExistence type="predicted"/>
<reference evidence="1 2" key="1">
    <citation type="submission" date="2020-07" db="EMBL/GenBank/DDBJ databases">
        <title>Bacterium isolated from marine sediment.</title>
        <authorList>
            <person name="Shang D."/>
        </authorList>
    </citation>
    <scope>NUCLEOTIDE SEQUENCE [LARGE SCALE GENOMIC DNA]</scope>
    <source>
        <strain evidence="1 2">F6074</strain>
    </source>
</reference>
<comment type="caution">
    <text evidence="1">The sequence shown here is derived from an EMBL/GenBank/DDBJ whole genome shotgun (WGS) entry which is preliminary data.</text>
</comment>
<evidence type="ECO:0000313" key="1">
    <source>
        <dbReference type="EMBL" id="MBA6151439.1"/>
    </source>
</evidence>
<evidence type="ECO:0000313" key="2">
    <source>
        <dbReference type="Proteomes" id="UP000541857"/>
    </source>
</evidence>
<name>A0A7W2R262_9FLAO</name>
<keyword evidence="2" id="KW-1185">Reference proteome</keyword>
<organism evidence="1 2">
    <name type="scientific">Gelidibacter maritimus</name>
    <dbReference type="NCBI Taxonomy" id="2761487"/>
    <lineage>
        <taxon>Bacteria</taxon>
        <taxon>Pseudomonadati</taxon>
        <taxon>Bacteroidota</taxon>
        <taxon>Flavobacteriia</taxon>
        <taxon>Flavobacteriales</taxon>
        <taxon>Flavobacteriaceae</taxon>
        <taxon>Gelidibacter</taxon>
    </lineage>
</organism>
<gene>
    <name evidence="1" type="ORF">H3Z82_01710</name>
</gene>